<feature type="region of interest" description="Disordered" evidence="1">
    <location>
        <begin position="420"/>
        <end position="441"/>
    </location>
</feature>
<dbReference type="Pfam" id="PF08450">
    <property type="entry name" value="SGL"/>
    <property type="match status" value="1"/>
</dbReference>
<dbReference type="InterPro" id="IPR000801">
    <property type="entry name" value="Esterase-like"/>
</dbReference>
<dbReference type="SUPFAM" id="SSF63829">
    <property type="entry name" value="Calcium-dependent phosphotriesterase"/>
    <property type="match status" value="1"/>
</dbReference>
<proteinExistence type="predicted"/>
<dbReference type="Pfam" id="PF00756">
    <property type="entry name" value="Esterase"/>
    <property type="match status" value="2"/>
</dbReference>
<dbReference type="InterPro" id="IPR011042">
    <property type="entry name" value="6-blade_b-propeller_TolB-like"/>
</dbReference>
<comment type="caution">
    <text evidence="3">The sequence shown here is derived from an EMBL/GenBank/DDBJ whole genome shotgun (WGS) entry which is preliminary data.</text>
</comment>
<dbReference type="RefSeq" id="WP_230273488.1">
    <property type="nucleotide sequence ID" value="NZ_JAJKFW010000022.1"/>
</dbReference>
<reference evidence="3" key="1">
    <citation type="submission" date="2021-11" db="EMBL/GenBank/DDBJ databases">
        <title>Genome sequence.</title>
        <authorList>
            <person name="Sun Q."/>
        </authorList>
    </citation>
    <scope>NUCLEOTIDE SEQUENCE</scope>
    <source>
        <strain evidence="3">JC740</strain>
    </source>
</reference>
<dbReference type="InterPro" id="IPR013658">
    <property type="entry name" value="SGL"/>
</dbReference>
<accession>A0ABS8NGF9</accession>
<protein>
    <submittedName>
        <fullName evidence="3">SMP-30/gluconolactonase/LRE family protein</fullName>
    </submittedName>
</protein>
<organism evidence="3 4">
    <name type="scientific">Rhodopirellula halodulae</name>
    <dbReference type="NCBI Taxonomy" id="2894198"/>
    <lineage>
        <taxon>Bacteria</taxon>
        <taxon>Pseudomonadati</taxon>
        <taxon>Planctomycetota</taxon>
        <taxon>Planctomycetia</taxon>
        <taxon>Pirellulales</taxon>
        <taxon>Pirellulaceae</taxon>
        <taxon>Rhodopirellula</taxon>
    </lineage>
</organism>
<dbReference type="InterPro" id="IPR029058">
    <property type="entry name" value="AB_hydrolase_fold"/>
</dbReference>
<evidence type="ECO:0000259" key="2">
    <source>
        <dbReference type="Pfam" id="PF08450"/>
    </source>
</evidence>
<dbReference type="EMBL" id="JAJKFW010000022">
    <property type="protein sequence ID" value="MCC9642623.1"/>
    <property type="molecule type" value="Genomic_DNA"/>
</dbReference>
<sequence length="889" mass="97999">MKLAALRNPGIGMFLPKLSISRGTPSLICLSLFLLITSFTNPLPADSPDASNQARREIQEGVPQGKLTRGVFEASKMFPGTRRDYAVYVPAQYQSDQPANLMVFMDGLNYAKPNGAYRVPTVLDNMIADGTLQPTIAVFVNPGTIVATKPDAKNRSNRSFEYDSLGDRYATFLIDEFLPVALGDLNVATDPKQRAVAGSSSGGICAFTVAWERPDQFGKVLSHIGSYTNIRGGWEYPGLIRKTKSNPKPLRVYLQDGRDDLSNLHGSWPLGNRDMAAALQFAGYPYKFVMTDGGHSGKWAGEELPAALEWLWDEEAESTHIPHVSTKPKWEPHPLAVARKDVPQGTVTEMPIWESKVFPNTIRKWAIYVPAQYDPSTPAALMVFQDGERMRDTKGRWRIPTVLDNLIASGDMPPTIAVFLDPGHDKNKPRQGKKSSNRGFEYDSLGDRYSRFLLEEILPEVEKQYNLSDDPKMRAIGGSSSGAICAFTVAWERPDQFGKVYSSVGSFVNLRGGDAYPGLIRKTEPKPIRITMSDTSGDNDNPFGHWPIANLRMADALQYMGYDVRLDWAEGYGHNADYGSYQFPAAMKWLWRNESHTPQIDTSDDLRGDLTLLNLLIPGEDWEVVAKDLGFSDAPCSDNEGNFYYCDMRAPAIVRVDAKDQSKTTIAKESVSGLMFGPDGLMYACQGSQKRVISIDPNNGEVKIIAEDVAPNDLAVTDDGYLFITETRTHHVTRINIATGEKTIADEGLVRPNGIALSNDGGTLAVSDHGGEVTWTFRVNPEGILDAKMPTMPMRLPIDPQGEFNFNQPPPYLTASKGDGMAVDKKGRYYVTSAVGVQIFDPTGRPCGVLPSPDPTKPLTSCFLAGPEHSHLYVTNGPTIFRRQLSVEK</sequence>
<dbReference type="InterPro" id="IPR050583">
    <property type="entry name" value="Mycobacterial_A85_antigen"/>
</dbReference>
<keyword evidence="4" id="KW-1185">Reference proteome</keyword>
<gene>
    <name evidence="3" type="ORF">LOC71_10080</name>
</gene>
<evidence type="ECO:0000256" key="1">
    <source>
        <dbReference type="SAM" id="MobiDB-lite"/>
    </source>
</evidence>
<evidence type="ECO:0000313" key="4">
    <source>
        <dbReference type="Proteomes" id="UP001430306"/>
    </source>
</evidence>
<dbReference type="PANTHER" id="PTHR48098">
    <property type="entry name" value="ENTEROCHELIN ESTERASE-RELATED"/>
    <property type="match status" value="1"/>
</dbReference>
<dbReference type="Gene3D" id="3.40.50.1820">
    <property type="entry name" value="alpha/beta hydrolase"/>
    <property type="match status" value="2"/>
</dbReference>
<dbReference type="PANTHER" id="PTHR48098:SF3">
    <property type="entry name" value="IRON(III) ENTEROBACTIN ESTERASE"/>
    <property type="match status" value="1"/>
</dbReference>
<evidence type="ECO:0000313" key="3">
    <source>
        <dbReference type="EMBL" id="MCC9642623.1"/>
    </source>
</evidence>
<name>A0ABS8NGF9_9BACT</name>
<dbReference type="SUPFAM" id="SSF53474">
    <property type="entry name" value="alpha/beta-Hydrolases"/>
    <property type="match status" value="2"/>
</dbReference>
<feature type="domain" description="SMP-30/Gluconolactonase/LRE-like region" evidence="2">
    <location>
        <begin position="633"/>
        <end position="875"/>
    </location>
</feature>
<dbReference type="Gene3D" id="2.120.10.30">
    <property type="entry name" value="TolB, C-terminal domain"/>
    <property type="match status" value="1"/>
</dbReference>
<dbReference type="Proteomes" id="UP001430306">
    <property type="component" value="Unassembled WGS sequence"/>
</dbReference>